<gene>
    <name evidence="2" type="primary">LOC18601178</name>
</gene>
<dbReference type="Proteomes" id="UP000694886">
    <property type="component" value="Chromosome 4"/>
</dbReference>
<proteinExistence type="predicted"/>
<evidence type="ECO:0000313" key="1">
    <source>
        <dbReference type="Proteomes" id="UP000694886"/>
    </source>
</evidence>
<dbReference type="RefSeq" id="XP_017974460.1">
    <property type="nucleotide sequence ID" value="XM_018118971.1"/>
</dbReference>
<protein>
    <submittedName>
        <fullName evidence="2">CD2 antigen cytoplasmic tail-binding protein 2 homolog</fullName>
    </submittedName>
</protein>
<dbReference type="KEGG" id="tcc:18601178"/>
<dbReference type="PANTHER" id="PTHR13138">
    <property type="entry name" value="PROTEIN LIN1"/>
    <property type="match status" value="1"/>
</dbReference>
<organism evidence="1 2">
    <name type="scientific">Theobroma cacao</name>
    <name type="common">Cacao</name>
    <name type="synonym">Cocoa</name>
    <dbReference type="NCBI Taxonomy" id="3641"/>
    <lineage>
        <taxon>Eukaryota</taxon>
        <taxon>Viridiplantae</taxon>
        <taxon>Streptophyta</taxon>
        <taxon>Embryophyta</taxon>
        <taxon>Tracheophyta</taxon>
        <taxon>Spermatophyta</taxon>
        <taxon>Magnoliopsida</taxon>
        <taxon>eudicotyledons</taxon>
        <taxon>Gunneridae</taxon>
        <taxon>Pentapetalae</taxon>
        <taxon>rosids</taxon>
        <taxon>malvids</taxon>
        <taxon>Malvales</taxon>
        <taxon>Malvaceae</taxon>
        <taxon>Byttnerioideae</taxon>
        <taxon>Theobroma</taxon>
    </lineage>
</organism>
<dbReference type="GO" id="GO:0005682">
    <property type="term" value="C:U5 snRNP"/>
    <property type="evidence" value="ECO:0007669"/>
    <property type="project" value="InterPro"/>
</dbReference>
<dbReference type="GeneID" id="18601178"/>
<dbReference type="Gramene" id="Tc04v2_t004450.1">
    <property type="protein sequence ID" value="Tc04v2_p004450.1"/>
    <property type="gene ID" value="Tc04v2_g004450"/>
</dbReference>
<dbReference type="PANTHER" id="PTHR13138:SF3">
    <property type="entry name" value="CD2 ANTIGEN CYTOPLASMIC TAIL-BINDING PROTEIN 2"/>
    <property type="match status" value="1"/>
</dbReference>
<dbReference type="AlphaFoldDB" id="A0AB32W9V1"/>
<dbReference type="InterPro" id="IPR039905">
    <property type="entry name" value="CD2BP2/Lin1"/>
</dbReference>
<sequence>MVNFFWQDHENFVDDGIQIELFNLNKEREEEYFDADENFVEYAKDNEIKDAWLDNVEADIKYTRKTSTKTNNEDNNEVRTQYLSSKHIGIMKRRIADVLELGETVLLHDDRYFV</sequence>
<accession>A0AB32W9V1</accession>
<reference evidence="2" key="2">
    <citation type="submission" date="2025-08" db="UniProtKB">
        <authorList>
            <consortium name="RefSeq"/>
        </authorList>
    </citation>
    <scope>IDENTIFICATION</scope>
</reference>
<name>A0AB32W9V1_THECC</name>
<reference evidence="1" key="1">
    <citation type="journal article" date="1997" name="Nucleic Acids Res.">
        <title>tRNAscan-SE: a program for improved detection of transfer RNA genes in genomic sequence.</title>
        <authorList>
            <person name="Lowe T.M."/>
            <person name="Eddy S.R."/>
        </authorList>
    </citation>
    <scope>NUCLEOTIDE SEQUENCE [LARGE SCALE GENOMIC DNA]</scope>
    <source>
        <strain evidence="1">r\B97-61/B2</strain>
    </source>
</reference>
<evidence type="ECO:0000313" key="2">
    <source>
        <dbReference type="RefSeq" id="XP_017974460.1"/>
    </source>
</evidence>